<dbReference type="CDD" id="cd06576">
    <property type="entry name" value="PASTA_Pbp2x-like_1"/>
    <property type="match status" value="1"/>
</dbReference>
<dbReference type="Gene3D" id="3.30.70.2110">
    <property type="match status" value="1"/>
</dbReference>
<evidence type="ECO:0000256" key="8">
    <source>
        <dbReference type="SAM" id="Phobius"/>
    </source>
</evidence>
<comment type="subcellular location">
    <subcellularLocation>
        <location evidence="1">Membrane</location>
    </subcellularLocation>
</comment>
<evidence type="ECO:0000256" key="5">
    <source>
        <dbReference type="ARBA" id="ARBA00023136"/>
    </source>
</evidence>
<protein>
    <recommendedName>
        <fullName evidence="4">serine-type D-Ala-D-Ala carboxypeptidase</fullName>
        <ecNumber evidence="4">3.4.16.4</ecNumber>
    </recommendedName>
</protein>
<dbReference type="RefSeq" id="WP_377327795.1">
    <property type="nucleotide sequence ID" value="NZ_JBHUMZ010000016.1"/>
</dbReference>
<dbReference type="SUPFAM" id="SSF54184">
    <property type="entry name" value="Penicillin-binding protein 2x (pbp-2x), c-terminal domain"/>
    <property type="match status" value="2"/>
</dbReference>
<dbReference type="EMBL" id="JBHUMZ010000016">
    <property type="protein sequence ID" value="MFD2638178.1"/>
    <property type="molecule type" value="Genomic_DNA"/>
</dbReference>
<dbReference type="SUPFAM" id="SSF56601">
    <property type="entry name" value="beta-lactamase/transpeptidase-like"/>
    <property type="match status" value="1"/>
</dbReference>
<evidence type="ECO:0000313" key="10">
    <source>
        <dbReference type="EMBL" id="MFD2638178.1"/>
    </source>
</evidence>
<evidence type="ECO:0000256" key="7">
    <source>
        <dbReference type="SAM" id="MobiDB-lite"/>
    </source>
</evidence>
<dbReference type="PANTHER" id="PTHR30627:SF26">
    <property type="entry name" value="PENICILLIN-BINDING PROTEIN 2B"/>
    <property type="match status" value="1"/>
</dbReference>
<evidence type="ECO:0000313" key="11">
    <source>
        <dbReference type="Proteomes" id="UP001597452"/>
    </source>
</evidence>
<comment type="caution">
    <text evidence="10">The sequence shown here is derived from an EMBL/GenBank/DDBJ whole genome shotgun (WGS) entry which is preliminary data.</text>
</comment>
<feature type="domain" description="PASTA" evidence="9">
    <location>
        <begin position="660"/>
        <end position="719"/>
    </location>
</feature>
<keyword evidence="11" id="KW-1185">Reference proteome</keyword>
<proteinExistence type="inferred from homology"/>
<dbReference type="InterPro" id="IPR005311">
    <property type="entry name" value="PBP_dimer"/>
</dbReference>
<evidence type="ECO:0000256" key="3">
    <source>
        <dbReference type="ARBA" id="ARBA00007171"/>
    </source>
</evidence>
<name>A0ABW5Q8X5_9BACI</name>
<dbReference type="Proteomes" id="UP001597452">
    <property type="component" value="Unassembled WGS sequence"/>
</dbReference>
<feature type="region of interest" description="Disordered" evidence="7">
    <location>
        <begin position="712"/>
        <end position="744"/>
    </location>
</feature>
<dbReference type="EC" id="3.4.16.4" evidence="4"/>
<keyword evidence="8" id="KW-1133">Transmembrane helix</keyword>
<dbReference type="Gene3D" id="3.40.710.10">
    <property type="entry name" value="DD-peptidase/beta-lactamase superfamily"/>
    <property type="match status" value="1"/>
</dbReference>
<dbReference type="InterPro" id="IPR005543">
    <property type="entry name" value="PASTA_dom"/>
</dbReference>
<keyword evidence="5 8" id="KW-0472">Membrane</keyword>
<evidence type="ECO:0000256" key="4">
    <source>
        <dbReference type="ARBA" id="ARBA00012448"/>
    </source>
</evidence>
<organism evidence="10 11">
    <name type="scientific">Piscibacillus salipiscarius</name>
    <dbReference type="NCBI Taxonomy" id="299480"/>
    <lineage>
        <taxon>Bacteria</taxon>
        <taxon>Bacillati</taxon>
        <taxon>Bacillota</taxon>
        <taxon>Bacilli</taxon>
        <taxon>Bacillales</taxon>
        <taxon>Bacillaceae</taxon>
        <taxon>Piscibacillus</taxon>
    </lineage>
</organism>
<feature type="transmembrane region" description="Helical" evidence="8">
    <location>
        <begin position="12"/>
        <end position="31"/>
    </location>
</feature>
<dbReference type="CDD" id="cd06575">
    <property type="entry name" value="PASTA_Pbp2x-like_2"/>
    <property type="match status" value="1"/>
</dbReference>
<keyword evidence="8" id="KW-0812">Transmembrane</keyword>
<evidence type="ECO:0000256" key="2">
    <source>
        <dbReference type="ARBA" id="ARBA00004752"/>
    </source>
</evidence>
<dbReference type="InterPro" id="IPR036138">
    <property type="entry name" value="PBP_dimer_sf"/>
</dbReference>
<dbReference type="SMART" id="SM00740">
    <property type="entry name" value="PASTA"/>
    <property type="match status" value="2"/>
</dbReference>
<dbReference type="PANTHER" id="PTHR30627">
    <property type="entry name" value="PEPTIDOGLYCAN D,D-TRANSPEPTIDASE"/>
    <property type="match status" value="1"/>
</dbReference>
<comment type="pathway">
    <text evidence="2">Cell wall biogenesis; peptidoglycan biosynthesis.</text>
</comment>
<dbReference type="InterPro" id="IPR050515">
    <property type="entry name" value="Beta-lactam/transpept"/>
</dbReference>
<evidence type="ECO:0000259" key="9">
    <source>
        <dbReference type="PROSITE" id="PS51178"/>
    </source>
</evidence>
<evidence type="ECO:0000256" key="6">
    <source>
        <dbReference type="ARBA" id="ARBA00034000"/>
    </source>
</evidence>
<dbReference type="InterPro" id="IPR012338">
    <property type="entry name" value="Beta-lactam/transpept-like"/>
</dbReference>
<dbReference type="Gene3D" id="3.90.1310.10">
    <property type="entry name" value="Penicillin-binding protein 2a (Domain 2)"/>
    <property type="match status" value="1"/>
</dbReference>
<sequence length="744" mass="84083">MKNLNYKNVMSFLVISLFTLIFLFLIGRFTYIQITGEVQSVDLLDYAEKFRNTSSVMEAERGEIYDQTGMVLAGNKTVYNMYAVLSEEYSTNSSVNLHVDDLEKTANQLAPVIGMEQSRMLEILQKGKETDSFQVEFGRYSKGLTKEEKEKIEKLDLPGIYFNQDTERYYPNGVFASRVIGFTDQKLNEEENKYETIGAYGVERRYEDQLSGEDGFIRSQQDKFGFKLLNAEEHIKQPVHGNNVYLTIDQKIQTFLEDAMTSVQEEYNPKRIVAAVMNPQTGEVLAMSNRPTFNPNTRDDIKNWYNDVISTPFEPGSTMKIFTLASAIEEGVYNGQATYESGRWRINENYDYISDHNYGRGWGTITYNQGVQHSSNVAFARILWEQLGPETYLDYMSKFHLDQATEIDLEGEVVGQLSYNYPREQINTAIGQGSTFTPIQIMKGATAIANEGEMVKPYVTEKITSPDSKKTIYKAEPEVVGKPISKDTAKQVRNILETVITSEDGTGQEYKLDGYTSFGKTGTAQVPSPSGGYKQGVGKYVYSFIGMAPKDNPKLMMYVAVEEPEVEYSYMGSDATSYIYKTVMNNSLNYLEIEPDQKSQDVTKPVKLTDIYERDANQVVSELKKKGLNVTVLGNGEKIVDSVPKQNKSVYPNKRVILKTNGELTMPNITGWTLRDVLSLVELVGMRLDYVGEGFVTKQNLSVGSEISDESRLVIELQPQQNPNDEDSKENGSNEPNNEENDEQ</sequence>
<comment type="catalytic activity">
    <reaction evidence="6">
        <text>Preferential cleavage: (Ac)2-L-Lys-D-Ala-|-D-Ala. Also transpeptidation of peptidyl-alanyl moieties that are N-acyl substituents of D-alanine.</text>
        <dbReference type="EC" id="3.4.16.4"/>
    </reaction>
</comment>
<dbReference type="PROSITE" id="PS51178">
    <property type="entry name" value="PASTA"/>
    <property type="match status" value="1"/>
</dbReference>
<dbReference type="Pfam" id="PF03717">
    <property type="entry name" value="PBP_dimer"/>
    <property type="match status" value="1"/>
</dbReference>
<gene>
    <name evidence="10" type="ORF">ACFSW4_04835</name>
</gene>
<dbReference type="Gene3D" id="2.20.70.70">
    <property type="match status" value="1"/>
</dbReference>
<dbReference type="Pfam" id="PF00905">
    <property type="entry name" value="Transpeptidase"/>
    <property type="match status" value="1"/>
</dbReference>
<comment type="similarity">
    <text evidence="3">Belongs to the transpeptidase family.</text>
</comment>
<accession>A0ABW5Q8X5</accession>
<dbReference type="InterPro" id="IPR001460">
    <property type="entry name" value="PCN-bd_Tpept"/>
</dbReference>
<evidence type="ECO:0000256" key="1">
    <source>
        <dbReference type="ARBA" id="ARBA00004370"/>
    </source>
</evidence>
<dbReference type="Pfam" id="PF03793">
    <property type="entry name" value="PASTA"/>
    <property type="match status" value="1"/>
</dbReference>
<reference evidence="11" key="1">
    <citation type="journal article" date="2019" name="Int. J. Syst. Evol. Microbiol.">
        <title>The Global Catalogue of Microorganisms (GCM) 10K type strain sequencing project: providing services to taxonomists for standard genome sequencing and annotation.</title>
        <authorList>
            <consortium name="The Broad Institute Genomics Platform"/>
            <consortium name="The Broad Institute Genome Sequencing Center for Infectious Disease"/>
            <person name="Wu L."/>
            <person name="Ma J."/>
        </authorList>
    </citation>
    <scope>NUCLEOTIDE SEQUENCE [LARGE SCALE GENOMIC DNA]</scope>
    <source>
        <strain evidence="11">TISTR 1571</strain>
    </source>
</reference>
<dbReference type="SUPFAM" id="SSF56519">
    <property type="entry name" value="Penicillin binding protein dimerisation domain"/>
    <property type="match status" value="1"/>
</dbReference>